<dbReference type="Proteomes" id="UP000092154">
    <property type="component" value="Unassembled WGS sequence"/>
</dbReference>
<keyword evidence="3" id="KW-1185">Reference proteome</keyword>
<reference evidence="2 3" key="1">
    <citation type="submission" date="2016-06" db="EMBL/GenBank/DDBJ databases">
        <title>Comparative genomics of the ectomycorrhizal sister species Rhizopogon vinicolor and Rhizopogon vesiculosus (Basidiomycota: Boletales) reveals a divergence of the mating type B locus.</title>
        <authorList>
            <consortium name="DOE Joint Genome Institute"/>
            <person name="Mujic A.B."/>
            <person name="Kuo A."/>
            <person name="Tritt A."/>
            <person name="Lipzen A."/>
            <person name="Chen C."/>
            <person name="Johnson J."/>
            <person name="Sharma A."/>
            <person name="Barry K."/>
            <person name="Grigoriev I.V."/>
            <person name="Spatafora J.W."/>
        </authorList>
    </citation>
    <scope>NUCLEOTIDE SEQUENCE [LARGE SCALE GENOMIC DNA]</scope>
    <source>
        <strain evidence="2 3">AM-OR11-026</strain>
    </source>
</reference>
<proteinExistence type="predicted"/>
<evidence type="ECO:0000256" key="1">
    <source>
        <dbReference type="SAM" id="MobiDB-lite"/>
    </source>
</evidence>
<sequence>MPGGNHYVSRNGMSSKLQAETMSPQDSEQAARTLEAAQQQLRNIEVEVERFTQLVQDLRARSKPNAKDLTRMNNKKGMIVFVLFGLHTGDSGSCVVNEVESSWSCTVTSPLGNDANSLLEVQDAQQTNSQKRVQRPARGIIASGSEVVDGAAAEVETTAGVLDELAIASCSSEDGVGNTNLR</sequence>
<dbReference type="InParanoid" id="A0A1B7N994"/>
<feature type="region of interest" description="Disordered" evidence="1">
    <location>
        <begin position="1"/>
        <end position="32"/>
    </location>
</feature>
<name>A0A1B7N994_9AGAM</name>
<evidence type="ECO:0000313" key="2">
    <source>
        <dbReference type="EMBL" id="OAX41432.1"/>
    </source>
</evidence>
<accession>A0A1B7N994</accession>
<gene>
    <name evidence="2" type="ORF">K503DRAFT_780642</name>
</gene>
<organism evidence="2 3">
    <name type="scientific">Rhizopogon vinicolor AM-OR11-026</name>
    <dbReference type="NCBI Taxonomy" id="1314800"/>
    <lineage>
        <taxon>Eukaryota</taxon>
        <taxon>Fungi</taxon>
        <taxon>Dikarya</taxon>
        <taxon>Basidiomycota</taxon>
        <taxon>Agaricomycotina</taxon>
        <taxon>Agaricomycetes</taxon>
        <taxon>Agaricomycetidae</taxon>
        <taxon>Boletales</taxon>
        <taxon>Suillineae</taxon>
        <taxon>Rhizopogonaceae</taxon>
        <taxon>Rhizopogon</taxon>
    </lineage>
</organism>
<protein>
    <submittedName>
        <fullName evidence="2">Uncharacterized protein</fullName>
    </submittedName>
</protein>
<dbReference type="OrthoDB" id="10565819at2759"/>
<feature type="compositionally biased region" description="Polar residues" evidence="1">
    <location>
        <begin position="11"/>
        <end position="32"/>
    </location>
</feature>
<evidence type="ECO:0000313" key="3">
    <source>
        <dbReference type="Proteomes" id="UP000092154"/>
    </source>
</evidence>
<dbReference type="AlphaFoldDB" id="A0A1B7N994"/>
<dbReference type="EMBL" id="KV448180">
    <property type="protein sequence ID" value="OAX41432.1"/>
    <property type="molecule type" value="Genomic_DNA"/>
</dbReference>